<comment type="subcellular location">
    <subcellularLocation>
        <location evidence="1">Membrane</location>
        <topology evidence="1">Multi-pass membrane protein</topology>
    </subcellularLocation>
</comment>
<evidence type="ECO:0000256" key="2">
    <source>
        <dbReference type="ARBA" id="ARBA00005241"/>
    </source>
</evidence>
<dbReference type="Proteomes" id="UP000694888">
    <property type="component" value="Unplaced"/>
</dbReference>
<dbReference type="InterPro" id="IPR051717">
    <property type="entry name" value="MFS_MFSD6"/>
</dbReference>
<dbReference type="InterPro" id="IPR036259">
    <property type="entry name" value="MFS_trans_sf"/>
</dbReference>
<feature type="region of interest" description="Disordered" evidence="6">
    <location>
        <begin position="611"/>
        <end position="708"/>
    </location>
</feature>
<evidence type="ECO:0000256" key="5">
    <source>
        <dbReference type="ARBA" id="ARBA00023136"/>
    </source>
</evidence>
<dbReference type="InterPro" id="IPR024989">
    <property type="entry name" value="MFS_assoc_dom"/>
</dbReference>
<feature type="region of interest" description="Disordered" evidence="6">
    <location>
        <begin position="513"/>
        <end position="533"/>
    </location>
</feature>
<dbReference type="PANTHER" id="PTHR16172:SF2">
    <property type="entry name" value="MAJOR FACILITATOR SUPERFAMILY DOMAIN-CONTAINING PROTEIN 6"/>
    <property type="match status" value="1"/>
</dbReference>
<evidence type="ECO:0000313" key="10">
    <source>
        <dbReference type="RefSeq" id="XP_035824666.1"/>
    </source>
</evidence>
<dbReference type="RefSeq" id="XP_035824666.1">
    <property type="nucleotide sequence ID" value="XM_035968773.1"/>
</dbReference>
<feature type="transmembrane region" description="Helical" evidence="7">
    <location>
        <begin position="454"/>
        <end position="474"/>
    </location>
</feature>
<accession>A0ABM1VQH4</accession>
<dbReference type="PANTHER" id="PTHR16172">
    <property type="entry name" value="MAJOR FACILITATOR SUPERFAMILY DOMAIN-CONTAINING PROTEIN 6-LIKE"/>
    <property type="match status" value="1"/>
</dbReference>
<feature type="domain" description="Major facilitator superfamily associated" evidence="8">
    <location>
        <begin position="71"/>
        <end position="495"/>
    </location>
</feature>
<evidence type="ECO:0000256" key="3">
    <source>
        <dbReference type="ARBA" id="ARBA00022692"/>
    </source>
</evidence>
<sequence length="708" mass="79698">MATKMLQEGQDPRENEFDPFQNVKASNFDSEDPELRNGARQKSGQQQKGHPFSRDFIDSMFTVVDRDLLFCKLFYFFFFGAFGSLFPLLAIYFKQLGMNASQSGVLIGFRPFVEFLSAPFWGGLADKWRRGKEMLLFALLCWIVFTMAIAFVQPPAHKCLKSNGTHNVLEGPISRRRRELGVVGHDRTTTTPIFSGSHLAESVIGEGQGDNFFHNTHDRPGVFVRKIASVDSAPSSLLPHPSGVLISSAFTGLQHPVVMFPEDDTYNHLNSRTQHAIHHKNNDNNNNNKNNYHHNHHRRHKRSPYKVDASKLHHQNHLNNANNINNNDNHHHVNKRSPYRVDASKIANANSSDIKKLVFNRYSTIVYHEDEVQQAFFILLLLVIIGEFFSAPAITFADSVTLSFLGEDTQNYGRQRMFGSLGWGLAMFFVGMALDHSTTFPDHPCGQAHQSEKNYTVCFAVFSVLMSCAFLSALQFRFDHHNKEVRLSELPQKVKEKVKRVISGNRKIDRERLVEEDDNDEFPPRGGAGGGGGGGGCQIVVKLPTGHVRVLYAGLVGNIARFFYISLLWKPWWVLPFEFVQGKSLDRGMFSHGGKVPHELFEESSQLAPHGVPSGIARDLSSSRLGQDPQQEYGAMSYDGASNLSVQGSKQGQGGGRADYNDRNMENPMHHGYNQGSSDRIAMFEPPRLPTHIYQQQPRNSHDQDYGP</sequence>
<organism evidence="9 10">
    <name type="scientific">Aplysia californica</name>
    <name type="common">California sea hare</name>
    <dbReference type="NCBI Taxonomy" id="6500"/>
    <lineage>
        <taxon>Eukaryota</taxon>
        <taxon>Metazoa</taxon>
        <taxon>Spiralia</taxon>
        <taxon>Lophotrochozoa</taxon>
        <taxon>Mollusca</taxon>
        <taxon>Gastropoda</taxon>
        <taxon>Heterobranchia</taxon>
        <taxon>Euthyneura</taxon>
        <taxon>Tectipleura</taxon>
        <taxon>Aplysiida</taxon>
        <taxon>Aplysioidea</taxon>
        <taxon>Aplysiidae</taxon>
        <taxon>Aplysia</taxon>
    </lineage>
</organism>
<feature type="region of interest" description="Disordered" evidence="6">
    <location>
        <begin position="1"/>
        <end position="51"/>
    </location>
</feature>
<dbReference type="Gene3D" id="1.20.1250.20">
    <property type="entry name" value="MFS general substrate transporter like domains"/>
    <property type="match status" value="2"/>
</dbReference>
<feature type="compositionally biased region" description="Basic and acidic residues" evidence="6">
    <location>
        <begin position="659"/>
        <end position="669"/>
    </location>
</feature>
<reference evidence="10" key="1">
    <citation type="submission" date="2025-08" db="UniProtKB">
        <authorList>
            <consortium name="RefSeq"/>
        </authorList>
    </citation>
    <scope>IDENTIFICATION</scope>
</reference>
<feature type="compositionally biased region" description="Polar residues" evidence="6">
    <location>
        <begin position="620"/>
        <end position="630"/>
    </location>
</feature>
<evidence type="ECO:0000256" key="6">
    <source>
        <dbReference type="SAM" id="MobiDB-lite"/>
    </source>
</evidence>
<feature type="transmembrane region" description="Helical" evidence="7">
    <location>
        <begin position="417"/>
        <end position="434"/>
    </location>
</feature>
<comment type="similarity">
    <text evidence="2">Belongs to the major facilitator superfamily. MFSD6 family.</text>
</comment>
<protein>
    <submittedName>
        <fullName evidence="10">Uncharacterized protein LOC101863419</fullName>
    </submittedName>
</protein>
<evidence type="ECO:0000259" key="8">
    <source>
        <dbReference type="Pfam" id="PF12832"/>
    </source>
</evidence>
<dbReference type="GeneID" id="101863419"/>
<name>A0ABM1VQH4_APLCA</name>
<keyword evidence="5 7" id="KW-0472">Membrane</keyword>
<dbReference type="Pfam" id="PF12832">
    <property type="entry name" value="MFS_1_like"/>
    <property type="match status" value="1"/>
</dbReference>
<evidence type="ECO:0000313" key="9">
    <source>
        <dbReference type="Proteomes" id="UP000694888"/>
    </source>
</evidence>
<evidence type="ECO:0000256" key="1">
    <source>
        <dbReference type="ARBA" id="ARBA00004141"/>
    </source>
</evidence>
<dbReference type="SUPFAM" id="SSF103473">
    <property type="entry name" value="MFS general substrate transporter"/>
    <property type="match status" value="1"/>
</dbReference>
<keyword evidence="3 7" id="KW-0812">Transmembrane</keyword>
<feature type="transmembrane region" description="Helical" evidence="7">
    <location>
        <begin position="73"/>
        <end position="93"/>
    </location>
</feature>
<evidence type="ECO:0000256" key="7">
    <source>
        <dbReference type="SAM" id="Phobius"/>
    </source>
</evidence>
<keyword evidence="4 7" id="KW-1133">Transmembrane helix</keyword>
<gene>
    <name evidence="10" type="primary">LOC101863419</name>
</gene>
<feature type="transmembrane region" description="Helical" evidence="7">
    <location>
        <begin position="375"/>
        <end position="396"/>
    </location>
</feature>
<keyword evidence="9" id="KW-1185">Reference proteome</keyword>
<feature type="transmembrane region" description="Helical" evidence="7">
    <location>
        <begin position="134"/>
        <end position="152"/>
    </location>
</feature>
<proteinExistence type="inferred from homology"/>
<evidence type="ECO:0000256" key="4">
    <source>
        <dbReference type="ARBA" id="ARBA00022989"/>
    </source>
</evidence>